<keyword evidence="2" id="KW-1185">Reference proteome</keyword>
<dbReference type="Proteomes" id="UP000800094">
    <property type="component" value="Unassembled WGS sequence"/>
</dbReference>
<dbReference type="RefSeq" id="XP_033688009.1">
    <property type="nucleotide sequence ID" value="XM_033826558.1"/>
</dbReference>
<name>A0A6A6IR29_9PLEO</name>
<gene>
    <name evidence="1" type="ORF">BU26DRAFT_501271</name>
</gene>
<dbReference type="AlphaFoldDB" id="A0A6A6IR29"/>
<evidence type="ECO:0000313" key="2">
    <source>
        <dbReference type="Proteomes" id="UP000800094"/>
    </source>
</evidence>
<dbReference type="GeneID" id="54579888"/>
<dbReference type="EMBL" id="ML987191">
    <property type="protein sequence ID" value="KAF2253005.1"/>
    <property type="molecule type" value="Genomic_DNA"/>
</dbReference>
<reference evidence="1" key="1">
    <citation type="journal article" date="2020" name="Stud. Mycol.">
        <title>101 Dothideomycetes genomes: a test case for predicting lifestyles and emergence of pathogens.</title>
        <authorList>
            <person name="Haridas S."/>
            <person name="Albert R."/>
            <person name="Binder M."/>
            <person name="Bloem J."/>
            <person name="Labutti K."/>
            <person name="Salamov A."/>
            <person name="Andreopoulos B."/>
            <person name="Baker S."/>
            <person name="Barry K."/>
            <person name="Bills G."/>
            <person name="Bluhm B."/>
            <person name="Cannon C."/>
            <person name="Castanera R."/>
            <person name="Culley D."/>
            <person name="Daum C."/>
            <person name="Ezra D."/>
            <person name="Gonzalez J."/>
            <person name="Henrissat B."/>
            <person name="Kuo A."/>
            <person name="Liang C."/>
            <person name="Lipzen A."/>
            <person name="Lutzoni F."/>
            <person name="Magnuson J."/>
            <person name="Mondo S."/>
            <person name="Nolan M."/>
            <person name="Ohm R."/>
            <person name="Pangilinan J."/>
            <person name="Park H.-J."/>
            <person name="Ramirez L."/>
            <person name="Alfaro M."/>
            <person name="Sun H."/>
            <person name="Tritt A."/>
            <person name="Yoshinaga Y."/>
            <person name="Zwiers L.-H."/>
            <person name="Turgeon B."/>
            <person name="Goodwin S."/>
            <person name="Spatafora J."/>
            <person name="Crous P."/>
            <person name="Grigoriev I."/>
        </authorList>
    </citation>
    <scope>NUCLEOTIDE SEQUENCE</scope>
    <source>
        <strain evidence="1">CBS 122368</strain>
    </source>
</reference>
<accession>A0A6A6IR29</accession>
<sequence length="521" mass="59059">MKARSKSRNHRATTVRKTTLHPRPLFLPLLDRPVPRPVPRSFHRLLPRPPPRQNCVLRDEVLQANGLINDIRNVLPEPSKDSAYQAWCKELEQHPSFQTWLREEQPGLLVLDSHKEQETEHIFDRLASHLTQRLMEAGLAVLLLRLPIKGEEPSDFAALKFLILELLKNFPEEGFDLQDIFQKQYLGCVKLFWELLERLSGHKSLYIIIHSSGIHEPQSQADMHWLLEEFLMPSVNGSKWSPKAVKVLLTPPLPEKDFLERLGPHERIEFRGNGKLLFVHSTTRIIPTSDTKRYYVRGLLARMSNTGPENINPAPNGHPNADTTHPAPQAIVTPSSQAVTQYAVAQNTNAIPPHPICYMRNHLVLGTQASYLRDVLRVDRRIVETAWRHSRCANDDKINDASSKLRHQFWPIIESSGSCCVHLVRAGDDADPTLFGGLALKIVDNLQSPPDINPQWRGYTVLGFQYGNASRFEDHAGPGYCFFLRSLLGQLLSSCLSTATFYPQDFPPEVPSPWTATPYGA</sequence>
<evidence type="ECO:0000313" key="1">
    <source>
        <dbReference type="EMBL" id="KAF2253005.1"/>
    </source>
</evidence>
<protein>
    <submittedName>
        <fullName evidence="1">Uncharacterized protein</fullName>
    </submittedName>
</protein>
<organism evidence="1 2">
    <name type="scientific">Trematosphaeria pertusa</name>
    <dbReference type="NCBI Taxonomy" id="390896"/>
    <lineage>
        <taxon>Eukaryota</taxon>
        <taxon>Fungi</taxon>
        <taxon>Dikarya</taxon>
        <taxon>Ascomycota</taxon>
        <taxon>Pezizomycotina</taxon>
        <taxon>Dothideomycetes</taxon>
        <taxon>Pleosporomycetidae</taxon>
        <taxon>Pleosporales</taxon>
        <taxon>Massarineae</taxon>
        <taxon>Trematosphaeriaceae</taxon>
        <taxon>Trematosphaeria</taxon>
    </lineage>
</organism>
<proteinExistence type="predicted"/>